<protein>
    <submittedName>
        <fullName evidence="1">Uncharacterized protein</fullName>
    </submittedName>
</protein>
<sequence>YKRTLALCNQMFKDVLSLQRQAGTHVPLNLRLGRPTIFEVDNFDLGIFHGTIEMAIQTNSKNFDSCDPIGSATVRSVLKLHDVDELAMSEIPAANFEPVSPDPCELLLKPSLPICRAADYQISFESLSDIHFPWIDQENLLFLKFFTERRPLPEALEDEGTLRSTLGVLPLVRTKPDICIVLKFLYKSSLIHDYVCPEFPFVTGGDNPIFILLKKIQWNYKIWLHKNPRFAENLRNMIVLPGPLHHQFELVRVASRFLRGSGLFELIAASKAVSHGRCNALKEGKGHSRYVRNVFVALLLAINGATKEVYSNSSTESDYKSWLQNAEKDSANYRFIANFREIVLTLLSLYASIRLRRFDQEGREFSMLMALQNATVLYFSFGMINYARWTVVFLAQLDLLKKDDPRKYERVVSSFFVKLSNSIGSSVGPDFCQESVIRDLKSNNLTPNPEKTAESEADERFFLLQPLLRLLDPSQIDDPASSVFNTMSLDLKKMLLQKHHEFQILNPTISTGRLRNFFTGDPVEVEYQKRCEELIKKGEEELAIFLKVLPCSENDDRSAFWNRSIKSQVSSKPCSSCLPQESRTVEENLMTFILNSKNAWVKEGESTVQRICNEELVAFPISLHGLDGEPHFSEKLDEQYLNIIMDLKKIKSKTESFKNYVFDIDFIARILGAPKKNVVNFRPLHKILEKKLDPVFLKLEKPSFTSFIVPGYAAILGQNFQKHKQPWFSELHEFNHSTTIRGPLSELGASHELARNFAKLICERYPHLNLKIAENLDVINYQGSIISTSCTYILHRILATIFRNIANYSSQDLASILLRPLPQKLNLQAQFVSILQKFPGFGMKLSSIEIMNLLSGGRTVLPHFNHVPKASIAAFLLQRIDTLSQEQIDEELLYSIYERAIIHTYQRASEPPLQVVGSIGALRAATFSRFIVPQNYQERDTQITAYSKDSPLLFLYGDESIQRRMLRKLQIQRPTFEAELHIF</sequence>
<comment type="caution">
    <text evidence="1">The sequence shown here is derived from an EMBL/GenBank/DDBJ whole genome shotgun (WGS) entry which is preliminary data.</text>
</comment>
<proteinExistence type="predicted"/>
<dbReference type="AlphaFoldDB" id="A0ABD2PVD8"/>
<dbReference type="PANTHER" id="PTHR47018">
    <property type="entry name" value="CXC DOMAIN-CONTAINING PROTEIN-RELATED"/>
    <property type="match status" value="1"/>
</dbReference>
<reference evidence="1 2" key="1">
    <citation type="submission" date="2024-11" db="EMBL/GenBank/DDBJ databases">
        <title>Adaptive evolution of stress response genes in parasites aligns with host niche diversity.</title>
        <authorList>
            <person name="Hahn C."/>
            <person name="Resl P."/>
        </authorList>
    </citation>
    <scope>NUCLEOTIDE SEQUENCE [LARGE SCALE GENOMIC DNA]</scope>
    <source>
        <strain evidence="1">EGGRZ-B1_66</strain>
        <tissue evidence="1">Body</tissue>
    </source>
</reference>
<dbReference type="PANTHER" id="PTHR47018:SF3">
    <property type="entry name" value="MYCBP-ASSOCIATED PROTEIN"/>
    <property type="match status" value="1"/>
</dbReference>
<evidence type="ECO:0000313" key="1">
    <source>
        <dbReference type="EMBL" id="KAL3311417.1"/>
    </source>
</evidence>
<dbReference type="Proteomes" id="UP001626550">
    <property type="component" value="Unassembled WGS sequence"/>
</dbReference>
<dbReference type="EMBL" id="JBJKFK010002243">
    <property type="protein sequence ID" value="KAL3311417.1"/>
    <property type="molecule type" value="Genomic_DNA"/>
</dbReference>
<feature type="non-terminal residue" evidence="1">
    <location>
        <position position="1"/>
    </location>
</feature>
<name>A0ABD2PVD8_9PLAT</name>
<evidence type="ECO:0000313" key="2">
    <source>
        <dbReference type="Proteomes" id="UP001626550"/>
    </source>
</evidence>
<keyword evidence="2" id="KW-1185">Reference proteome</keyword>
<accession>A0ABD2PVD8</accession>
<organism evidence="1 2">
    <name type="scientific">Cichlidogyrus casuarinus</name>
    <dbReference type="NCBI Taxonomy" id="1844966"/>
    <lineage>
        <taxon>Eukaryota</taxon>
        <taxon>Metazoa</taxon>
        <taxon>Spiralia</taxon>
        <taxon>Lophotrochozoa</taxon>
        <taxon>Platyhelminthes</taxon>
        <taxon>Monogenea</taxon>
        <taxon>Monopisthocotylea</taxon>
        <taxon>Dactylogyridea</taxon>
        <taxon>Ancyrocephalidae</taxon>
        <taxon>Cichlidogyrus</taxon>
    </lineage>
</organism>
<gene>
    <name evidence="1" type="ORF">Ciccas_010001</name>
</gene>